<organism evidence="1 2">
    <name type="scientific">Hyalomma asiaticum</name>
    <name type="common">Tick</name>
    <dbReference type="NCBI Taxonomy" id="266040"/>
    <lineage>
        <taxon>Eukaryota</taxon>
        <taxon>Metazoa</taxon>
        <taxon>Ecdysozoa</taxon>
        <taxon>Arthropoda</taxon>
        <taxon>Chelicerata</taxon>
        <taxon>Arachnida</taxon>
        <taxon>Acari</taxon>
        <taxon>Parasitiformes</taxon>
        <taxon>Ixodida</taxon>
        <taxon>Ixodoidea</taxon>
        <taxon>Ixodidae</taxon>
        <taxon>Hyalomminae</taxon>
        <taxon>Hyalomma</taxon>
    </lineage>
</organism>
<keyword evidence="2" id="KW-1185">Reference proteome</keyword>
<dbReference type="Proteomes" id="UP000821845">
    <property type="component" value="Chromosome 1"/>
</dbReference>
<name>A0ACB7TMC2_HYAAI</name>
<protein>
    <submittedName>
        <fullName evidence="1">Uncharacterized protein</fullName>
    </submittedName>
</protein>
<gene>
    <name evidence="1" type="ORF">HPB50_023147</name>
</gene>
<dbReference type="EMBL" id="CM023481">
    <property type="protein sequence ID" value="KAH6948185.1"/>
    <property type="molecule type" value="Genomic_DNA"/>
</dbReference>
<sequence>MCQSGDSTRGEECNGCQLGRTCGRHLRQKKPRTTLGRRAPVKEESGDDAFERLPSLLAQEKKEGPRLDYSSSRDEGEGRVAPLSCVARPDLATPRGASVRPVSRSRS</sequence>
<comment type="caution">
    <text evidence="1">The sequence shown here is derived from an EMBL/GenBank/DDBJ whole genome shotgun (WGS) entry which is preliminary data.</text>
</comment>
<reference evidence="1" key="1">
    <citation type="submission" date="2020-05" db="EMBL/GenBank/DDBJ databases">
        <title>Large-scale comparative analyses of tick genomes elucidate their genetic diversity and vector capacities.</title>
        <authorList>
            <person name="Jia N."/>
            <person name="Wang J."/>
            <person name="Shi W."/>
            <person name="Du L."/>
            <person name="Sun Y."/>
            <person name="Zhan W."/>
            <person name="Jiang J."/>
            <person name="Wang Q."/>
            <person name="Zhang B."/>
            <person name="Ji P."/>
            <person name="Sakyi L.B."/>
            <person name="Cui X."/>
            <person name="Yuan T."/>
            <person name="Jiang B."/>
            <person name="Yang W."/>
            <person name="Lam T.T.-Y."/>
            <person name="Chang Q."/>
            <person name="Ding S."/>
            <person name="Wang X."/>
            <person name="Zhu J."/>
            <person name="Ruan X."/>
            <person name="Zhao L."/>
            <person name="Wei J."/>
            <person name="Que T."/>
            <person name="Du C."/>
            <person name="Cheng J."/>
            <person name="Dai P."/>
            <person name="Han X."/>
            <person name="Huang E."/>
            <person name="Gao Y."/>
            <person name="Liu J."/>
            <person name="Shao H."/>
            <person name="Ye R."/>
            <person name="Li L."/>
            <person name="Wei W."/>
            <person name="Wang X."/>
            <person name="Wang C."/>
            <person name="Yang T."/>
            <person name="Huo Q."/>
            <person name="Li W."/>
            <person name="Guo W."/>
            <person name="Chen H."/>
            <person name="Zhou L."/>
            <person name="Ni X."/>
            <person name="Tian J."/>
            <person name="Zhou Y."/>
            <person name="Sheng Y."/>
            <person name="Liu T."/>
            <person name="Pan Y."/>
            <person name="Xia L."/>
            <person name="Li J."/>
            <person name="Zhao F."/>
            <person name="Cao W."/>
        </authorList>
    </citation>
    <scope>NUCLEOTIDE SEQUENCE</scope>
    <source>
        <strain evidence="1">Hyas-2018</strain>
    </source>
</reference>
<evidence type="ECO:0000313" key="1">
    <source>
        <dbReference type="EMBL" id="KAH6948185.1"/>
    </source>
</evidence>
<accession>A0ACB7TMC2</accession>
<proteinExistence type="predicted"/>
<evidence type="ECO:0000313" key="2">
    <source>
        <dbReference type="Proteomes" id="UP000821845"/>
    </source>
</evidence>